<feature type="compositionally biased region" description="Basic and acidic residues" evidence="1">
    <location>
        <begin position="229"/>
        <end position="238"/>
    </location>
</feature>
<feature type="compositionally biased region" description="Basic and acidic residues" evidence="1">
    <location>
        <begin position="1"/>
        <end position="17"/>
    </location>
</feature>
<dbReference type="Proteomes" id="UP001604336">
    <property type="component" value="Unassembled WGS sequence"/>
</dbReference>
<dbReference type="EMBL" id="JBFOLK010000851">
    <property type="protein sequence ID" value="KAL2453116.1"/>
    <property type="molecule type" value="Genomic_DNA"/>
</dbReference>
<feature type="region of interest" description="Disordered" evidence="1">
    <location>
        <begin position="345"/>
        <end position="366"/>
    </location>
</feature>
<evidence type="ECO:0000313" key="4">
    <source>
        <dbReference type="Proteomes" id="UP001604336"/>
    </source>
</evidence>
<evidence type="ECO:0000313" key="3">
    <source>
        <dbReference type="EMBL" id="KAL2453116.1"/>
    </source>
</evidence>
<organism evidence="3 4">
    <name type="scientific">Abeliophyllum distichum</name>
    <dbReference type="NCBI Taxonomy" id="126358"/>
    <lineage>
        <taxon>Eukaryota</taxon>
        <taxon>Viridiplantae</taxon>
        <taxon>Streptophyta</taxon>
        <taxon>Embryophyta</taxon>
        <taxon>Tracheophyta</taxon>
        <taxon>Spermatophyta</taxon>
        <taxon>Magnoliopsida</taxon>
        <taxon>eudicotyledons</taxon>
        <taxon>Gunneridae</taxon>
        <taxon>Pentapetalae</taxon>
        <taxon>asterids</taxon>
        <taxon>lamiids</taxon>
        <taxon>Lamiales</taxon>
        <taxon>Oleaceae</taxon>
        <taxon>Forsythieae</taxon>
        <taxon>Abeliophyllum</taxon>
    </lineage>
</organism>
<accession>A0ABD1NRB7</accession>
<evidence type="ECO:0000256" key="1">
    <source>
        <dbReference type="SAM" id="MobiDB-lite"/>
    </source>
</evidence>
<dbReference type="Pfam" id="PF20167">
    <property type="entry name" value="Transposase_32"/>
    <property type="match status" value="1"/>
</dbReference>
<gene>
    <name evidence="3" type="ORF">Adt_49384</name>
</gene>
<dbReference type="AlphaFoldDB" id="A0ABD1NRB7"/>
<proteinExistence type="predicted"/>
<name>A0ABD1NRB7_9LAMI</name>
<protein>
    <recommendedName>
        <fullName evidence="2">Putative plant transposon protein domain-containing protein</fullName>
    </recommendedName>
</protein>
<comment type="caution">
    <text evidence="3">The sequence shown here is derived from an EMBL/GenBank/DDBJ whole genome shotgun (WGS) entry which is preliminary data.</text>
</comment>
<feature type="region of interest" description="Disordered" evidence="1">
    <location>
        <begin position="1"/>
        <end position="31"/>
    </location>
</feature>
<feature type="region of interest" description="Disordered" evidence="1">
    <location>
        <begin position="229"/>
        <end position="261"/>
    </location>
</feature>
<reference evidence="4" key="1">
    <citation type="submission" date="2024-07" db="EMBL/GenBank/DDBJ databases">
        <title>Two chromosome-level genome assemblies of Korean endemic species Abeliophyllum distichum and Forsythia ovata (Oleaceae).</title>
        <authorList>
            <person name="Jang H."/>
        </authorList>
    </citation>
    <scope>NUCLEOTIDE SEQUENCE [LARGE SCALE GENOMIC DNA]</scope>
</reference>
<dbReference type="InterPro" id="IPR046796">
    <property type="entry name" value="Transposase_32_dom"/>
</dbReference>
<feature type="domain" description="Putative plant transposon protein" evidence="2">
    <location>
        <begin position="120"/>
        <end position="224"/>
    </location>
</feature>
<evidence type="ECO:0000259" key="2">
    <source>
        <dbReference type="Pfam" id="PF20167"/>
    </source>
</evidence>
<keyword evidence="4" id="KW-1185">Reference proteome</keyword>
<sequence>MAPKRKDPPTKKGKEKAGSSSGRNRQLETNVDAGGIRRFRGPEEELIYNKWLMPKHIWAEREVILTDFPYFEMANLVHSCGWQRVTGKPHLAYPLLVKEFFANFNQSIEDPATDHQYTTWVAQFLYGRADAWPLAGPKFLHNQLTESLRIFHIFVCHNIDPTSHRTDFKDSRAQFLYHLASGHRIDLGEHIFRFIVELASQYVSGRSPMFPCLISALCLAGGVPLLPHEEPENHEPPITKRTLGNPVARRAADNPAPPPAAETDRLLRQMFTQLSEQGRVLNSIQRTQLAMQRTVDHMRIEIDSLRESNNTLRGGQRTINFTYDDVNRRMLQFAQRLDDIYTVVSQPSASSAPHHGSTPADPSDHP</sequence>